<gene>
    <name evidence="1" type="ORF">LCGC14_2376240</name>
</gene>
<organism evidence="1">
    <name type="scientific">marine sediment metagenome</name>
    <dbReference type="NCBI Taxonomy" id="412755"/>
    <lineage>
        <taxon>unclassified sequences</taxon>
        <taxon>metagenomes</taxon>
        <taxon>ecological metagenomes</taxon>
    </lineage>
</organism>
<sequence length="67" mass="7696">MDLKLNNSELNLILTYIDDALTTPLEPLEKTTLMNIVSKINLATEYYHHRSVEEFAIAILKFSEEAI</sequence>
<comment type="caution">
    <text evidence="1">The sequence shown here is derived from an EMBL/GenBank/DDBJ whole genome shotgun (WGS) entry which is preliminary data.</text>
</comment>
<accession>A0A0F9C2F4</accession>
<name>A0A0F9C2F4_9ZZZZ</name>
<reference evidence="1" key="1">
    <citation type="journal article" date="2015" name="Nature">
        <title>Complex archaea that bridge the gap between prokaryotes and eukaryotes.</title>
        <authorList>
            <person name="Spang A."/>
            <person name="Saw J.H."/>
            <person name="Jorgensen S.L."/>
            <person name="Zaremba-Niedzwiedzka K."/>
            <person name="Martijn J."/>
            <person name="Lind A.E."/>
            <person name="van Eijk R."/>
            <person name="Schleper C."/>
            <person name="Guy L."/>
            <person name="Ettema T.J."/>
        </authorList>
    </citation>
    <scope>NUCLEOTIDE SEQUENCE</scope>
</reference>
<protein>
    <submittedName>
        <fullName evidence="1">Uncharacterized protein</fullName>
    </submittedName>
</protein>
<dbReference type="EMBL" id="LAZR01035135">
    <property type="protein sequence ID" value="KKL28324.1"/>
    <property type="molecule type" value="Genomic_DNA"/>
</dbReference>
<proteinExistence type="predicted"/>
<dbReference type="AlphaFoldDB" id="A0A0F9C2F4"/>
<evidence type="ECO:0000313" key="1">
    <source>
        <dbReference type="EMBL" id="KKL28324.1"/>
    </source>
</evidence>